<feature type="transmembrane region" description="Helical" evidence="2">
    <location>
        <begin position="31"/>
        <end position="51"/>
    </location>
</feature>
<evidence type="ECO:0000313" key="4">
    <source>
        <dbReference type="Proteomes" id="UP000076552"/>
    </source>
</evidence>
<dbReference type="EMBL" id="LFIV01000021">
    <property type="protein sequence ID" value="KZL75735.1"/>
    <property type="molecule type" value="Genomic_DNA"/>
</dbReference>
<accession>A0A166WJX0</accession>
<name>A0A166WJX0_9PEZI</name>
<proteinExistence type="predicted"/>
<evidence type="ECO:0000256" key="1">
    <source>
        <dbReference type="SAM" id="MobiDB-lite"/>
    </source>
</evidence>
<keyword evidence="2" id="KW-1133">Transmembrane helix</keyword>
<protein>
    <recommendedName>
        <fullName evidence="5">Microtubule associated protein</fullName>
    </recommendedName>
</protein>
<feature type="compositionally biased region" description="Basic and acidic residues" evidence="1">
    <location>
        <begin position="329"/>
        <end position="344"/>
    </location>
</feature>
<evidence type="ECO:0008006" key="5">
    <source>
        <dbReference type="Google" id="ProtNLM"/>
    </source>
</evidence>
<reference evidence="3 4" key="1">
    <citation type="submission" date="2015-06" db="EMBL/GenBank/DDBJ databases">
        <title>Survival trade-offs in plant roots during colonization by closely related pathogenic and mutualistic fungi.</title>
        <authorList>
            <person name="Hacquard S."/>
            <person name="Kracher B."/>
            <person name="Hiruma K."/>
            <person name="Weinman A."/>
            <person name="Muench P."/>
            <person name="Garrido Oter R."/>
            <person name="Ver Loren van Themaat E."/>
            <person name="Dallerey J.-F."/>
            <person name="Damm U."/>
            <person name="Henrissat B."/>
            <person name="Lespinet O."/>
            <person name="Thon M."/>
            <person name="Kemen E."/>
            <person name="McHardy A.C."/>
            <person name="Schulze-Lefert P."/>
            <person name="O'Connell R.J."/>
        </authorList>
    </citation>
    <scope>NUCLEOTIDE SEQUENCE [LARGE SCALE GENOMIC DNA]</scope>
    <source>
        <strain evidence="3 4">0861</strain>
    </source>
</reference>
<gene>
    <name evidence="3" type="ORF">CT0861_05332</name>
</gene>
<feature type="transmembrane region" description="Helical" evidence="2">
    <location>
        <begin position="121"/>
        <end position="143"/>
    </location>
</feature>
<comment type="caution">
    <text evidence="3">The sequence shown here is derived from an EMBL/GenBank/DDBJ whole genome shotgun (WGS) entry which is preliminary data.</text>
</comment>
<keyword evidence="2" id="KW-0812">Transmembrane</keyword>
<evidence type="ECO:0000256" key="2">
    <source>
        <dbReference type="SAM" id="Phobius"/>
    </source>
</evidence>
<dbReference type="InterPro" id="IPR018750">
    <property type="entry name" value="DUF2306_membrane"/>
</dbReference>
<feature type="transmembrane region" description="Helical" evidence="2">
    <location>
        <begin position="183"/>
        <end position="207"/>
    </location>
</feature>
<organism evidence="3 4">
    <name type="scientific">Colletotrichum tofieldiae</name>
    <dbReference type="NCBI Taxonomy" id="708197"/>
    <lineage>
        <taxon>Eukaryota</taxon>
        <taxon>Fungi</taxon>
        <taxon>Dikarya</taxon>
        <taxon>Ascomycota</taxon>
        <taxon>Pezizomycotina</taxon>
        <taxon>Sordariomycetes</taxon>
        <taxon>Hypocreomycetidae</taxon>
        <taxon>Glomerellales</taxon>
        <taxon>Glomerellaceae</taxon>
        <taxon>Colletotrichum</taxon>
        <taxon>Colletotrichum spaethianum species complex</taxon>
    </lineage>
</organism>
<evidence type="ECO:0000313" key="3">
    <source>
        <dbReference type="EMBL" id="KZL75735.1"/>
    </source>
</evidence>
<dbReference type="Proteomes" id="UP000076552">
    <property type="component" value="Unassembled WGS sequence"/>
</dbReference>
<sequence length="344" mass="38144">MTESKQFKENHVVRNMNKAAKFLGFKQTYNFVLFLNFAGALMGFTLARLMYLNFDGILCGPGFSTTKRALPGECYYYRTFTLDRIGIMMHLSCILPASFLACWQFIPVIRHKMILFHRINGYVVLVLAVPGTIGALIIARHAVGGGLEVQASVGFLCMVFLASLFTAFVYIKRLQIDQHRAWMLRAWFYAGAIVTIRPIMMIAALIVSRQGGYYVTIPCAAIEFMMGQANAANATSFLFQDCIPYASGENPEQQAVIEANFFDRSTPAGPTASLHVSFGMAGWLAGAIHAIGVEVYLRLTPGESERLQKLSSQKQLEAGLRESSTIDVMSDRPEDVETGKAERV</sequence>
<feature type="transmembrane region" description="Helical" evidence="2">
    <location>
        <begin position="87"/>
        <end position="109"/>
    </location>
</feature>
<dbReference type="STRING" id="708197.A0A166WJX0"/>
<dbReference type="Pfam" id="PF10067">
    <property type="entry name" value="DUF2306"/>
    <property type="match status" value="1"/>
</dbReference>
<feature type="transmembrane region" description="Helical" evidence="2">
    <location>
        <begin position="280"/>
        <end position="299"/>
    </location>
</feature>
<feature type="transmembrane region" description="Helical" evidence="2">
    <location>
        <begin position="149"/>
        <end position="171"/>
    </location>
</feature>
<dbReference type="AlphaFoldDB" id="A0A166WJX0"/>
<keyword evidence="4" id="KW-1185">Reference proteome</keyword>
<keyword evidence="2" id="KW-0472">Membrane</keyword>
<feature type="region of interest" description="Disordered" evidence="1">
    <location>
        <begin position="311"/>
        <end position="344"/>
    </location>
</feature>